<keyword evidence="7" id="KW-0275">Fatty acid biosynthesis</keyword>
<evidence type="ECO:0000313" key="12">
    <source>
        <dbReference type="Proteomes" id="UP001235939"/>
    </source>
</evidence>
<keyword evidence="4" id="KW-0521">NADP</keyword>
<dbReference type="PANTHER" id="PTHR43775:SF7">
    <property type="entry name" value="FATTY ACID SYNTHASE"/>
    <property type="match status" value="1"/>
</dbReference>
<dbReference type="InterPro" id="IPR016039">
    <property type="entry name" value="Thiolase-like"/>
</dbReference>
<dbReference type="InterPro" id="IPR020841">
    <property type="entry name" value="PKS_Beta-ketoAc_synthase_dom"/>
</dbReference>
<evidence type="ECO:0000256" key="2">
    <source>
        <dbReference type="ARBA" id="ARBA00022516"/>
    </source>
</evidence>
<reference evidence="11 12" key="1">
    <citation type="submission" date="2022-01" db="EMBL/GenBank/DDBJ databases">
        <title>A chromosomal length assembly of Cordylochernes scorpioides.</title>
        <authorList>
            <person name="Zeh D."/>
            <person name="Zeh J."/>
        </authorList>
    </citation>
    <scope>NUCLEOTIDE SEQUENCE [LARGE SCALE GENOMIC DNA]</scope>
    <source>
        <strain evidence="11">IN4F17</strain>
        <tissue evidence="11">Whole Body</tissue>
    </source>
</reference>
<accession>A0ABY6KT54</accession>
<keyword evidence="1" id="KW-0596">Phosphopantetheine</keyword>
<name>A0ABY6KT54_9ARAC</name>
<evidence type="ECO:0000256" key="4">
    <source>
        <dbReference type="ARBA" id="ARBA00022857"/>
    </source>
</evidence>
<feature type="domain" description="Ketosynthase family 3 (KS3)" evidence="10">
    <location>
        <begin position="203"/>
        <end position="465"/>
    </location>
</feature>
<evidence type="ECO:0000256" key="6">
    <source>
        <dbReference type="ARBA" id="ARBA00023098"/>
    </source>
</evidence>
<feature type="compositionally biased region" description="Basic and acidic residues" evidence="9">
    <location>
        <begin position="116"/>
        <end position="129"/>
    </location>
</feature>
<sequence>MHIPLNNSSPSCRRIEALHCKRVTPTRYERPTQMLPSLSDHDDRADLSSMIRQMVREEVQRALASPREEPEISAIEHLRDRQEPRTFYNSRSSQEPNDDLPEKIYAATEAPPLTLAEKDNISSPREDPASRLAVPEEDIPTERTQQPQTREEILGPITRSRALRLRMTNTSWILSRLRSWTLFKNMAPQGSDRLSPQESMDDIVITGISGRFPLSDNILEFQKNLFEKVDMLSSSEPRYKEGLYGLPKRIGKIKDLSKFDPTYFNISPMQADVMDPMSRLLLESSCEALIDADHLHPPPPFPTDNPLLKHLSSLRREVVFKKKDSTDMPALIIINYMNRSFRIYVGNCNSTCHRRHVRRNSNYSPDTPEEEKVMNIPPETKSTSRKRILAELTDVPTPPYALNDLGKRPKSNPPTENVKILKALCCKSGRTRKTKIIEQMDKHPNLKQDLTTFREEIRQRKNAWHKVKPDEKKVYQKYYSRIRDLLKTMEEENLT</sequence>
<dbReference type="Gene3D" id="3.40.47.10">
    <property type="match status" value="1"/>
</dbReference>
<keyword evidence="5" id="KW-0560">Oxidoreductase</keyword>
<protein>
    <submittedName>
        <fullName evidence="11">FASN</fullName>
    </submittedName>
</protein>
<evidence type="ECO:0000256" key="3">
    <source>
        <dbReference type="ARBA" id="ARBA00022832"/>
    </source>
</evidence>
<proteinExistence type="predicted"/>
<keyword evidence="3" id="KW-0276">Fatty acid metabolism</keyword>
<evidence type="ECO:0000256" key="9">
    <source>
        <dbReference type="SAM" id="MobiDB-lite"/>
    </source>
</evidence>
<evidence type="ECO:0000256" key="8">
    <source>
        <dbReference type="ARBA" id="ARBA00023268"/>
    </source>
</evidence>
<dbReference type="Pfam" id="PF00109">
    <property type="entry name" value="ketoacyl-synt"/>
    <property type="match status" value="1"/>
</dbReference>
<dbReference type="SUPFAM" id="SSF53901">
    <property type="entry name" value="Thiolase-like"/>
    <property type="match status" value="1"/>
</dbReference>
<keyword evidence="12" id="KW-1185">Reference proteome</keyword>
<organism evidence="11 12">
    <name type="scientific">Cordylochernes scorpioides</name>
    <dbReference type="NCBI Taxonomy" id="51811"/>
    <lineage>
        <taxon>Eukaryota</taxon>
        <taxon>Metazoa</taxon>
        <taxon>Ecdysozoa</taxon>
        <taxon>Arthropoda</taxon>
        <taxon>Chelicerata</taxon>
        <taxon>Arachnida</taxon>
        <taxon>Pseudoscorpiones</taxon>
        <taxon>Cheliferoidea</taxon>
        <taxon>Chernetidae</taxon>
        <taxon>Cordylochernes</taxon>
    </lineage>
</organism>
<dbReference type="EMBL" id="CP092871">
    <property type="protein sequence ID" value="UYV71843.1"/>
    <property type="molecule type" value="Genomic_DNA"/>
</dbReference>
<evidence type="ECO:0000256" key="1">
    <source>
        <dbReference type="ARBA" id="ARBA00022450"/>
    </source>
</evidence>
<dbReference type="SMART" id="SM00825">
    <property type="entry name" value="PKS_KS"/>
    <property type="match status" value="1"/>
</dbReference>
<evidence type="ECO:0000313" key="11">
    <source>
        <dbReference type="EMBL" id="UYV71843.1"/>
    </source>
</evidence>
<feature type="compositionally biased region" description="Basic and acidic residues" evidence="9">
    <location>
        <begin position="61"/>
        <end position="84"/>
    </location>
</feature>
<dbReference type="InterPro" id="IPR014030">
    <property type="entry name" value="Ketoacyl_synth_N"/>
</dbReference>
<evidence type="ECO:0000259" key="10">
    <source>
        <dbReference type="SMART" id="SM00825"/>
    </source>
</evidence>
<evidence type="ECO:0000256" key="7">
    <source>
        <dbReference type="ARBA" id="ARBA00023160"/>
    </source>
</evidence>
<feature type="region of interest" description="Disordered" evidence="9">
    <location>
        <begin position="61"/>
        <end position="148"/>
    </location>
</feature>
<dbReference type="Proteomes" id="UP001235939">
    <property type="component" value="Chromosome 09"/>
</dbReference>
<keyword evidence="8" id="KW-0511">Multifunctional enzyme</keyword>
<keyword evidence="6" id="KW-0443">Lipid metabolism</keyword>
<gene>
    <name evidence="11" type="ORF">LAZ67_9000643</name>
</gene>
<keyword evidence="2" id="KW-0444">Lipid biosynthesis</keyword>
<evidence type="ECO:0000256" key="5">
    <source>
        <dbReference type="ARBA" id="ARBA00023002"/>
    </source>
</evidence>
<dbReference type="InterPro" id="IPR050091">
    <property type="entry name" value="PKS_NRPS_Biosynth_Enz"/>
</dbReference>
<dbReference type="PANTHER" id="PTHR43775">
    <property type="entry name" value="FATTY ACID SYNTHASE"/>
    <property type="match status" value="1"/>
</dbReference>